<dbReference type="Pfam" id="PF07670">
    <property type="entry name" value="Gate"/>
    <property type="match status" value="2"/>
</dbReference>
<dbReference type="OrthoDB" id="9809127at2"/>
<gene>
    <name evidence="3" type="ORF">CLV70_104197</name>
</gene>
<dbReference type="InterPro" id="IPR050860">
    <property type="entry name" value="FeoB_GTPase"/>
</dbReference>
<feature type="transmembrane region" description="Helical" evidence="1">
    <location>
        <begin position="376"/>
        <end position="402"/>
    </location>
</feature>
<dbReference type="Pfam" id="PF07664">
    <property type="entry name" value="FeoB_C"/>
    <property type="match status" value="1"/>
</dbReference>
<dbReference type="Proteomes" id="UP000239209">
    <property type="component" value="Unassembled WGS sequence"/>
</dbReference>
<accession>A0A2T0SB40</accession>
<keyword evidence="4" id="KW-1185">Reference proteome</keyword>
<protein>
    <submittedName>
        <fullName evidence="3">Ferrous iron transport protein B</fullName>
    </submittedName>
</protein>
<dbReference type="InterPro" id="IPR011642">
    <property type="entry name" value="Gate_dom"/>
</dbReference>
<dbReference type="Pfam" id="PF02421">
    <property type="entry name" value="FeoB_N"/>
    <property type="match status" value="1"/>
</dbReference>
<dbReference type="PRINTS" id="PR00326">
    <property type="entry name" value="GTP1OBG"/>
</dbReference>
<feature type="transmembrane region" description="Helical" evidence="1">
    <location>
        <begin position="629"/>
        <end position="650"/>
    </location>
</feature>
<keyword evidence="1" id="KW-1133">Transmembrane helix</keyword>
<dbReference type="PROSITE" id="PS51711">
    <property type="entry name" value="G_FEOB"/>
    <property type="match status" value="1"/>
</dbReference>
<dbReference type="CDD" id="cd01879">
    <property type="entry name" value="FeoB"/>
    <property type="match status" value="1"/>
</dbReference>
<dbReference type="Gene3D" id="3.40.50.300">
    <property type="entry name" value="P-loop containing nucleotide triphosphate hydrolases"/>
    <property type="match status" value="1"/>
</dbReference>
<dbReference type="PANTHER" id="PTHR43185:SF1">
    <property type="entry name" value="FE(2+) TRANSPORTER FEOB"/>
    <property type="match status" value="1"/>
</dbReference>
<evidence type="ECO:0000256" key="1">
    <source>
        <dbReference type="SAM" id="Phobius"/>
    </source>
</evidence>
<feature type="transmembrane region" description="Helical" evidence="1">
    <location>
        <begin position="297"/>
        <end position="325"/>
    </location>
</feature>
<feature type="domain" description="FeoB-type G" evidence="2">
    <location>
        <begin position="17"/>
        <end position="195"/>
    </location>
</feature>
<dbReference type="InterPro" id="IPR011640">
    <property type="entry name" value="Fe2_transport_prot_B_C"/>
</dbReference>
<name>A0A2T0SB40_9ACTN</name>
<dbReference type="GO" id="GO:0005886">
    <property type="term" value="C:plasma membrane"/>
    <property type="evidence" value="ECO:0007669"/>
    <property type="project" value="TreeGrafter"/>
</dbReference>
<dbReference type="RefSeq" id="WP_106126265.1">
    <property type="nucleotide sequence ID" value="NZ_PVZG01000004.1"/>
</dbReference>
<dbReference type="EMBL" id="PVZG01000004">
    <property type="protein sequence ID" value="PRY30645.1"/>
    <property type="molecule type" value="Genomic_DNA"/>
</dbReference>
<comment type="caution">
    <text evidence="3">The sequence shown here is derived from an EMBL/GenBank/DDBJ whole genome shotgun (WGS) entry which is preliminary data.</text>
</comment>
<dbReference type="SUPFAM" id="SSF52540">
    <property type="entry name" value="P-loop containing nucleoside triphosphate hydrolases"/>
    <property type="match status" value="1"/>
</dbReference>
<feature type="transmembrane region" description="Helical" evidence="1">
    <location>
        <begin position="414"/>
        <end position="436"/>
    </location>
</feature>
<organism evidence="3 4">
    <name type="scientific">Pseudosporangium ferrugineum</name>
    <dbReference type="NCBI Taxonomy" id="439699"/>
    <lineage>
        <taxon>Bacteria</taxon>
        <taxon>Bacillati</taxon>
        <taxon>Actinomycetota</taxon>
        <taxon>Actinomycetes</taxon>
        <taxon>Micromonosporales</taxon>
        <taxon>Micromonosporaceae</taxon>
        <taxon>Pseudosporangium</taxon>
    </lineage>
</organism>
<evidence type="ECO:0000259" key="2">
    <source>
        <dbReference type="PROSITE" id="PS51711"/>
    </source>
</evidence>
<dbReference type="InterPro" id="IPR027417">
    <property type="entry name" value="P-loop_NTPase"/>
</dbReference>
<proteinExistence type="predicted"/>
<dbReference type="GO" id="GO:0005525">
    <property type="term" value="F:GTP binding"/>
    <property type="evidence" value="ECO:0007669"/>
    <property type="project" value="InterPro"/>
</dbReference>
<dbReference type="InterPro" id="IPR006073">
    <property type="entry name" value="GTP-bd"/>
</dbReference>
<keyword evidence="1" id="KW-0472">Membrane</keyword>
<dbReference type="InterPro" id="IPR030389">
    <property type="entry name" value="G_FEOB_dom"/>
</dbReference>
<dbReference type="AlphaFoldDB" id="A0A2T0SB40"/>
<keyword evidence="1" id="KW-0812">Transmembrane</keyword>
<sequence length="659" mass="69482">MTTGCHDRGGAVVVAATTRVALIGAPNAGKTSVFNALTGLRGRTGNYPGVTVARFVGTCRVGADRFVVEDLPGTYGLEPVSPDERILVDVLDGRLDGVDRPDALLVVVDATTLRRSLGLVAQVLARGLPTCVIVTFTDELARRQGALDGDALGRALGVPVLPVVAHRAARTRPRTPGGGYGLARLREALSDRHAWPAPVLAPPSDPAERDAWVESVLAHAGYRAPGDHRVTRRVDAVLLHPVWGTLAFFAVMVLFFQTLFTLAAPLQDVVEAGFGRLAALVSGHVGNRWLSSLLGDALIGGVGGVLVFVPQIMLLFLLVSLLEGVGYMSRAAFLMDRVMARAGLEGRAFVALLSSFACAIPGIMATRTLPSARDRIATMMAAPLITCSARLPVYVLLIGLLVDRSARVGPFGAQGLVMFGLYVLGAVSAMLAAGAFKKLGDRRGTPVPFYLEMPPYRLPTARSVLIAVWGSASSFLRKCSTIIVATSVALWLLLNLPLHSPGELAAAGVDARDPAAVSAYTADHSYAAGLGRLVVPVYGPLGFDWRINVGVLSAQSARETFVATLGQVAAAEDAEDPGAALRDMTYQDGPHAGERVFTAPTIAALLVYFAYALQCMATVGVLRRETGTWAWPAVAFGYLTATAWVMAYLARTLTGLLTG</sequence>
<reference evidence="3 4" key="1">
    <citation type="submission" date="2018-03" db="EMBL/GenBank/DDBJ databases">
        <title>Genomic Encyclopedia of Archaeal and Bacterial Type Strains, Phase II (KMG-II): from individual species to whole genera.</title>
        <authorList>
            <person name="Goeker M."/>
        </authorList>
    </citation>
    <scope>NUCLEOTIDE SEQUENCE [LARGE SCALE GENOMIC DNA]</scope>
    <source>
        <strain evidence="3 4">DSM 45348</strain>
    </source>
</reference>
<evidence type="ECO:0000313" key="3">
    <source>
        <dbReference type="EMBL" id="PRY30645.1"/>
    </source>
</evidence>
<dbReference type="GO" id="GO:0015093">
    <property type="term" value="F:ferrous iron transmembrane transporter activity"/>
    <property type="evidence" value="ECO:0007669"/>
    <property type="project" value="InterPro"/>
</dbReference>
<feature type="transmembrane region" description="Helical" evidence="1">
    <location>
        <begin position="237"/>
        <end position="260"/>
    </location>
</feature>
<feature type="transmembrane region" description="Helical" evidence="1">
    <location>
        <begin position="602"/>
        <end position="622"/>
    </location>
</feature>
<evidence type="ECO:0000313" key="4">
    <source>
        <dbReference type="Proteomes" id="UP000239209"/>
    </source>
</evidence>
<feature type="transmembrane region" description="Helical" evidence="1">
    <location>
        <begin position="346"/>
        <end position="364"/>
    </location>
</feature>
<dbReference type="PANTHER" id="PTHR43185">
    <property type="entry name" value="FERROUS IRON TRANSPORT PROTEIN B"/>
    <property type="match status" value="1"/>
</dbReference>